<dbReference type="InterPro" id="IPR016040">
    <property type="entry name" value="NAD(P)-bd_dom"/>
</dbReference>
<evidence type="ECO:0000313" key="2">
    <source>
        <dbReference type="EMBL" id="GHD91994.1"/>
    </source>
</evidence>
<reference evidence="2" key="1">
    <citation type="journal article" date="2014" name="Int. J. Syst. Evol. Microbiol.">
        <title>Complete genome sequence of Corynebacterium casei LMG S-19264T (=DSM 44701T), isolated from a smear-ripened cheese.</title>
        <authorList>
            <consortium name="US DOE Joint Genome Institute (JGI-PGF)"/>
            <person name="Walter F."/>
            <person name="Albersmeier A."/>
            <person name="Kalinowski J."/>
            <person name="Ruckert C."/>
        </authorList>
    </citation>
    <scope>NUCLEOTIDE SEQUENCE</scope>
    <source>
        <strain evidence="2">JCM 4654</strain>
    </source>
</reference>
<dbReference type="Pfam" id="PF13460">
    <property type="entry name" value="NAD_binding_10"/>
    <property type="match status" value="1"/>
</dbReference>
<dbReference type="AlphaFoldDB" id="A0A918Y5L8"/>
<evidence type="ECO:0000259" key="1">
    <source>
        <dbReference type="Pfam" id="PF13460"/>
    </source>
</evidence>
<dbReference type="PANTHER" id="PTHR43162:SF1">
    <property type="entry name" value="PRESTALK A DIFFERENTIATION PROTEIN A"/>
    <property type="match status" value="1"/>
</dbReference>
<protein>
    <submittedName>
        <fullName evidence="2">Nucleotide-diphosphate-sugar epimerase</fullName>
    </submittedName>
</protein>
<dbReference type="PANTHER" id="PTHR43162">
    <property type="match status" value="1"/>
</dbReference>
<proteinExistence type="predicted"/>
<evidence type="ECO:0000313" key="3">
    <source>
        <dbReference type="Proteomes" id="UP000608955"/>
    </source>
</evidence>
<dbReference type="Proteomes" id="UP000608955">
    <property type="component" value="Unassembled WGS sequence"/>
</dbReference>
<dbReference type="SUPFAM" id="SSF51735">
    <property type="entry name" value="NAD(P)-binding Rossmann-fold domains"/>
    <property type="match status" value="1"/>
</dbReference>
<dbReference type="EMBL" id="BMVF01000011">
    <property type="protein sequence ID" value="GHD91994.1"/>
    <property type="molecule type" value="Genomic_DNA"/>
</dbReference>
<feature type="domain" description="NAD(P)-binding" evidence="1">
    <location>
        <begin position="16"/>
        <end position="150"/>
    </location>
</feature>
<name>A0A918Y5L8_9ACTN</name>
<comment type="caution">
    <text evidence="2">The sequence shown here is derived from an EMBL/GenBank/DDBJ whole genome shotgun (WGS) entry which is preliminary data.</text>
</comment>
<dbReference type="InterPro" id="IPR051604">
    <property type="entry name" value="Ergot_Alk_Oxidoreductase"/>
</dbReference>
<dbReference type="InterPro" id="IPR036291">
    <property type="entry name" value="NAD(P)-bd_dom_sf"/>
</dbReference>
<reference evidence="2" key="2">
    <citation type="submission" date="2020-09" db="EMBL/GenBank/DDBJ databases">
        <authorList>
            <person name="Sun Q."/>
            <person name="Ohkuma M."/>
        </authorList>
    </citation>
    <scope>NUCLEOTIDE SEQUENCE</scope>
    <source>
        <strain evidence="2">JCM 4654</strain>
    </source>
</reference>
<dbReference type="Gene3D" id="3.40.50.720">
    <property type="entry name" value="NAD(P)-binding Rossmann-like Domain"/>
    <property type="match status" value="1"/>
</dbReference>
<sequence length="295" mass="31135">MSGMNQTDVPPVLVTGATGRVGRLVVGQLLDAGVPVRALTRRSGAAVTLPAKAEMFTGDLTVPESLDPALSGAGAVFLVWTAPPRTAEAVVERLATHVRRVVFLSSPHRTPHPFFRQPNPMAVLHAGIERLIAATGLESTTLRPGMFASNSLAWWAPAIRAGEVVRWPYGAAETAPVDDRDIAAVAARTICHDGYAGGDYVLTGPESLTQAAQVDAIGDALGRRIPFEEMTPDEFRSLWEGAAPSSAVDMLLAAWGAAVGQPAYVSTAVADILGTPPRTLRQWATDHATVFTKDS</sequence>
<accession>A0A918Y5L8</accession>
<keyword evidence="3" id="KW-1185">Reference proteome</keyword>
<gene>
    <name evidence="2" type="ORF">GCM10010508_42970</name>
</gene>
<organism evidence="2 3">
    <name type="scientific">Streptomyces naganishii JCM 4654</name>
    <dbReference type="NCBI Taxonomy" id="1306179"/>
    <lineage>
        <taxon>Bacteria</taxon>
        <taxon>Bacillati</taxon>
        <taxon>Actinomycetota</taxon>
        <taxon>Actinomycetes</taxon>
        <taxon>Kitasatosporales</taxon>
        <taxon>Streptomycetaceae</taxon>
        <taxon>Streptomyces</taxon>
    </lineage>
</organism>